<dbReference type="AlphaFoldDB" id="A0AAD7T9Z1"/>
<keyword evidence="2" id="KW-1185">Reference proteome</keyword>
<dbReference type="EMBL" id="JAINUG010000004">
    <property type="protein sequence ID" value="KAJ8417114.1"/>
    <property type="molecule type" value="Genomic_DNA"/>
</dbReference>
<gene>
    <name evidence="1" type="ORF">AAFF_G00283410</name>
</gene>
<evidence type="ECO:0000313" key="2">
    <source>
        <dbReference type="Proteomes" id="UP001221898"/>
    </source>
</evidence>
<accession>A0AAD7T9Z1</accession>
<name>A0AAD7T9Z1_9TELE</name>
<reference evidence="1" key="1">
    <citation type="journal article" date="2023" name="Science">
        <title>Genome structures resolve the early diversification of teleost fishes.</title>
        <authorList>
            <person name="Parey E."/>
            <person name="Louis A."/>
            <person name="Montfort J."/>
            <person name="Bouchez O."/>
            <person name="Roques C."/>
            <person name="Iampietro C."/>
            <person name="Lluch J."/>
            <person name="Castinel A."/>
            <person name="Donnadieu C."/>
            <person name="Desvignes T."/>
            <person name="Floi Bucao C."/>
            <person name="Jouanno E."/>
            <person name="Wen M."/>
            <person name="Mejri S."/>
            <person name="Dirks R."/>
            <person name="Jansen H."/>
            <person name="Henkel C."/>
            <person name="Chen W.J."/>
            <person name="Zahm M."/>
            <person name="Cabau C."/>
            <person name="Klopp C."/>
            <person name="Thompson A.W."/>
            <person name="Robinson-Rechavi M."/>
            <person name="Braasch I."/>
            <person name="Lecointre G."/>
            <person name="Bobe J."/>
            <person name="Postlethwait J.H."/>
            <person name="Berthelot C."/>
            <person name="Roest Crollius H."/>
            <person name="Guiguen Y."/>
        </authorList>
    </citation>
    <scope>NUCLEOTIDE SEQUENCE</scope>
    <source>
        <strain evidence="1">NC1722</strain>
    </source>
</reference>
<proteinExistence type="predicted"/>
<organism evidence="1 2">
    <name type="scientific">Aldrovandia affinis</name>
    <dbReference type="NCBI Taxonomy" id="143900"/>
    <lineage>
        <taxon>Eukaryota</taxon>
        <taxon>Metazoa</taxon>
        <taxon>Chordata</taxon>
        <taxon>Craniata</taxon>
        <taxon>Vertebrata</taxon>
        <taxon>Euteleostomi</taxon>
        <taxon>Actinopterygii</taxon>
        <taxon>Neopterygii</taxon>
        <taxon>Teleostei</taxon>
        <taxon>Notacanthiformes</taxon>
        <taxon>Halosauridae</taxon>
        <taxon>Aldrovandia</taxon>
    </lineage>
</organism>
<protein>
    <submittedName>
        <fullName evidence="1">Uncharacterized protein</fullName>
    </submittedName>
</protein>
<comment type="caution">
    <text evidence="1">The sequence shown here is derived from an EMBL/GenBank/DDBJ whole genome shotgun (WGS) entry which is preliminary data.</text>
</comment>
<dbReference type="Proteomes" id="UP001221898">
    <property type="component" value="Unassembled WGS sequence"/>
</dbReference>
<evidence type="ECO:0000313" key="1">
    <source>
        <dbReference type="EMBL" id="KAJ8417114.1"/>
    </source>
</evidence>
<sequence>MERTQQAEWSPLPALRWSGTCLFKSWGGNREGQRGWRDFQGSGHSLQPSLPQHFITEWRLGEPSGQRPPISSQEVPVSEGGCFWGSRTGLQGDSLPPAPVMPAARLIDQNPL</sequence>